<dbReference type="GO" id="GO:0005509">
    <property type="term" value="F:calcium ion binding"/>
    <property type="evidence" value="ECO:0007669"/>
    <property type="project" value="InterPro"/>
</dbReference>
<keyword evidence="5" id="KW-1185">Reference proteome</keyword>
<dbReference type="EMBL" id="CAKKNE010000001">
    <property type="protein sequence ID" value="CAH0365103.1"/>
    <property type="molecule type" value="Genomic_DNA"/>
</dbReference>
<dbReference type="PROSITE" id="PS50222">
    <property type="entry name" value="EF_HAND_2"/>
    <property type="match status" value="1"/>
</dbReference>
<reference evidence="4" key="1">
    <citation type="submission" date="2021-11" db="EMBL/GenBank/DDBJ databases">
        <authorList>
            <consortium name="Genoscope - CEA"/>
            <person name="William W."/>
        </authorList>
    </citation>
    <scope>NUCLEOTIDE SEQUENCE</scope>
</reference>
<accession>A0A8J2S5Y1</accession>
<evidence type="ECO:0000256" key="1">
    <source>
        <dbReference type="ARBA" id="ARBA00022837"/>
    </source>
</evidence>
<feature type="domain" description="EF-hand" evidence="3">
    <location>
        <begin position="24"/>
        <end position="59"/>
    </location>
</feature>
<keyword evidence="1" id="KW-0106">Calcium</keyword>
<sequence>MHRLNISFVEIRVMSAEGPQHQVVSIDEIFDSFQEIDVDASGKVSKRELERYLAGGDIQHTFVVVFKTADIGITWVDGANGSVVIGTIEPGSPAFDDDDVVVGLALASVNGALLPPGGAHTLRKAWRALLPEAHITLEFYEPFIIAHDFAYTFDLEIDTSRKKHAHKKSPASGPEATLHGRWSSLWSKLNAWINLSSPRFGQISESSSQKRQLIVVTAKLNMRAYAFASDVVDALGDALFVAAPQHFKLESAVSANELIGTLSIRSERSPFRLLMMDGPTRTLTVHMCNTSLHRHLGFGNTPFKAHSYSIDSKARSLLSLRLGFQSSDQVRTFTSELLQEFDGNDNAWIEFDEFRRLFVTHLGDEDALNKLRDRIRIRFRSKAELRALAEERAVLQRRAKLKLELEARREINHIIRRRQRKRMKACCYRDCDGNLRQVRYTSNSASQAKESRCTGGKADSRRIRRRVLRTRQMTDMTVECGTKHSPGILQGKNSESPPAGKYSESPLSAFLERQSLPHPSFSGRRFVRQSLQPDMRLNVKHPVFCDLIWAPICTRSPLNATELHFVIVNLKLRNQVYHQKAWRAFHSPPFYRGRVRQCHPAFAHKYDRSEIVHPAIWGSFVAQKSVFNDSMMTCPAYIGYVLNSQEQLRVLNKSQSSIRFQHQVKVESPCQICLSGQHGCPFCFELPEGLKLNDYSYTPGDATHKCAEHALRMMHTDLTTRAALDHDRRIRHDSAEVLIKSVPCGAIIKFAILCDYTVAHLHHLFRSASVHGIDELTFFYIPTENGLIEMDIKGPTTTSIDQGFNFPDHGAIPVFRYGLNKAGACTIIFHGCYVSTSAAVGVFIRTNMLLKKFPSASIFLPHLDAITASLSRDSVQTGLQETFLVA</sequence>
<dbReference type="PROSITE" id="PS00018">
    <property type="entry name" value="EF_HAND_1"/>
    <property type="match status" value="1"/>
</dbReference>
<comment type="caution">
    <text evidence="4">The sequence shown here is derived from an EMBL/GenBank/DDBJ whole genome shotgun (WGS) entry which is preliminary data.</text>
</comment>
<dbReference type="Proteomes" id="UP000789595">
    <property type="component" value="Unassembled WGS sequence"/>
</dbReference>
<dbReference type="AlphaFoldDB" id="A0A8J2S5Y1"/>
<dbReference type="InterPro" id="IPR011992">
    <property type="entry name" value="EF-hand-dom_pair"/>
</dbReference>
<proteinExistence type="predicted"/>
<dbReference type="SUPFAM" id="SSF47473">
    <property type="entry name" value="EF-hand"/>
    <property type="match status" value="1"/>
</dbReference>
<evidence type="ECO:0000259" key="3">
    <source>
        <dbReference type="PROSITE" id="PS50222"/>
    </source>
</evidence>
<dbReference type="InterPro" id="IPR002048">
    <property type="entry name" value="EF_hand_dom"/>
</dbReference>
<evidence type="ECO:0000313" key="5">
    <source>
        <dbReference type="Proteomes" id="UP000789595"/>
    </source>
</evidence>
<evidence type="ECO:0000256" key="2">
    <source>
        <dbReference type="SAM" id="MobiDB-lite"/>
    </source>
</evidence>
<gene>
    <name evidence="4" type="ORF">PECAL_1P15140</name>
</gene>
<dbReference type="OrthoDB" id="194183at2759"/>
<feature type="region of interest" description="Disordered" evidence="2">
    <location>
        <begin position="479"/>
        <end position="504"/>
    </location>
</feature>
<protein>
    <recommendedName>
        <fullName evidence="3">EF-hand domain-containing protein</fullName>
    </recommendedName>
</protein>
<dbReference type="InterPro" id="IPR018247">
    <property type="entry name" value="EF_Hand_1_Ca_BS"/>
</dbReference>
<organism evidence="4 5">
    <name type="scientific">Pelagomonas calceolata</name>
    <dbReference type="NCBI Taxonomy" id="35677"/>
    <lineage>
        <taxon>Eukaryota</taxon>
        <taxon>Sar</taxon>
        <taxon>Stramenopiles</taxon>
        <taxon>Ochrophyta</taxon>
        <taxon>Pelagophyceae</taxon>
        <taxon>Pelagomonadales</taxon>
        <taxon>Pelagomonadaceae</taxon>
        <taxon>Pelagomonas</taxon>
    </lineage>
</organism>
<evidence type="ECO:0000313" key="4">
    <source>
        <dbReference type="EMBL" id="CAH0365103.1"/>
    </source>
</evidence>
<name>A0A8J2S5Y1_9STRA</name>